<gene>
    <name evidence="7" type="ORF">HMPREF2531_03465</name>
</gene>
<feature type="domain" description="RNA polymerase sigma factor 70 region 4 type 2" evidence="6">
    <location>
        <begin position="122"/>
        <end position="174"/>
    </location>
</feature>
<dbReference type="PANTHER" id="PTHR43133:SF46">
    <property type="entry name" value="RNA POLYMERASE SIGMA-70 FACTOR ECF SUBFAMILY"/>
    <property type="match status" value="1"/>
</dbReference>
<dbReference type="RefSeq" id="WP_061437301.1">
    <property type="nucleotide sequence ID" value="NZ_KQ968725.1"/>
</dbReference>
<keyword evidence="2" id="KW-0805">Transcription regulation</keyword>
<comment type="caution">
    <text evidence="7">The sequence shown here is derived from an EMBL/GenBank/DDBJ whole genome shotgun (WGS) entry which is preliminary data.</text>
</comment>
<evidence type="ECO:0000256" key="4">
    <source>
        <dbReference type="ARBA" id="ARBA00023163"/>
    </source>
</evidence>
<dbReference type="GO" id="GO:0016987">
    <property type="term" value="F:sigma factor activity"/>
    <property type="evidence" value="ECO:0007669"/>
    <property type="project" value="UniProtKB-KW"/>
</dbReference>
<dbReference type="InterPro" id="IPR013249">
    <property type="entry name" value="RNA_pol_sigma70_r4_t2"/>
</dbReference>
<evidence type="ECO:0000259" key="6">
    <source>
        <dbReference type="Pfam" id="PF08281"/>
    </source>
</evidence>
<accession>A0A139L307</accession>
<proteinExistence type="inferred from homology"/>
<feature type="domain" description="RNA polymerase sigma-70 region 2" evidence="5">
    <location>
        <begin position="23"/>
        <end position="88"/>
    </location>
</feature>
<dbReference type="InterPro" id="IPR013325">
    <property type="entry name" value="RNA_pol_sigma_r2"/>
</dbReference>
<dbReference type="GO" id="GO:0006352">
    <property type="term" value="P:DNA-templated transcription initiation"/>
    <property type="evidence" value="ECO:0007669"/>
    <property type="project" value="InterPro"/>
</dbReference>
<dbReference type="InterPro" id="IPR036388">
    <property type="entry name" value="WH-like_DNA-bd_sf"/>
</dbReference>
<dbReference type="EMBL" id="LTDF01000135">
    <property type="protein sequence ID" value="KXT45809.1"/>
    <property type="molecule type" value="Genomic_DNA"/>
</dbReference>
<dbReference type="AlphaFoldDB" id="A0A139L307"/>
<dbReference type="InterPro" id="IPR007627">
    <property type="entry name" value="RNA_pol_sigma70_r2"/>
</dbReference>
<dbReference type="Pfam" id="PF04542">
    <property type="entry name" value="Sigma70_r2"/>
    <property type="match status" value="1"/>
</dbReference>
<keyword evidence="4" id="KW-0804">Transcription</keyword>
<sequence>MPATDLLLWRRFIEGDEEAYACIYRQYVDSLYAYASCFISDKCQVEDCIQDLFIKIYQNRKSLKETDNIKLYLFVALKRQLFNSLRKEVESISLEDAAPVFSIEYTVEDRMIEREQDASKNERILEMLKTLNPHQKEIIYYRFEEGLSYEEIGLLMEMKAQSAQNIVQRAFKKLREAFSPEDFFLFLLFFTKL</sequence>
<evidence type="ECO:0000256" key="3">
    <source>
        <dbReference type="ARBA" id="ARBA00023082"/>
    </source>
</evidence>
<dbReference type="SUPFAM" id="SSF88946">
    <property type="entry name" value="Sigma2 domain of RNA polymerase sigma factors"/>
    <property type="match status" value="1"/>
</dbReference>
<evidence type="ECO:0000259" key="5">
    <source>
        <dbReference type="Pfam" id="PF04542"/>
    </source>
</evidence>
<dbReference type="Pfam" id="PF08281">
    <property type="entry name" value="Sigma70_r4_2"/>
    <property type="match status" value="1"/>
</dbReference>
<dbReference type="Gene3D" id="1.10.10.10">
    <property type="entry name" value="Winged helix-like DNA-binding domain superfamily/Winged helix DNA-binding domain"/>
    <property type="match status" value="1"/>
</dbReference>
<reference evidence="7 8" key="1">
    <citation type="submission" date="2016-02" db="EMBL/GenBank/DDBJ databases">
        <authorList>
            <person name="Wen L."/>
            <person name="He K."/>
            <person name="Yang H."/>
        </authorList>
    </citation>
    <scope>NUCLEOTIDE SEQUENCE [LARGE SCALE GENOMIC DNA]</scope>
    <source>
        <strain evidence="7 8">KLE1704</strain>
    </source>
</reference>
<evidence type="ECO:0000313" key="7">
    <source>
        <dbReference type="EMBL" id="KXT45809.1"/>
    </source>
</evidence>
<evidence type="ECO:0000313" key="8">
    <source>
        <dbReference type="Proteomes" id="UP000070319"/>
    </source>
</evidence>
<dbReference type="InterPro" id="IPR039425">
    <property type="entry name" value="RNA_pol_sigma-70-like"/>
</dbReference>
<dbReference type="Gene3D" id="1.10.1740.10">
    <property type="match status" value="1"/>
</dbReference>
<evidence type="ECO:0000256" key="2">
    <source>
        <dbReference type="ARBA" id="ARBA00023015"/>
    </source>
</evidence>
<dbReference type="SUPFAM" id="SSF88659">
    <property type="entry name" value="Sigma3 and sigma4 domains of RNA polymerase sigma factors"/>
    <property type="match status" value="1"/>
</dbReference>
<dbReference type="CDD" id="cd06171">
    <property type="entry name" value="Sigma70_r4"/>
    <property type="match status" value="1"/>
</dbReference>
<organism evidence="7">
    <name type="scientific">Bacteroides intestinalis</name>
    <dbReference type="NCBI Taxonomy" id="329854"/>
    <lineage>
        <taxon>Bacteria</taxon>
        <taxon>Pseudomonadati</taxon>
        <taxon>Bacteroidota</taxon>
        <taxon>Bacteroidia</taxon>
        <taxon>Bacteroidales</taxon>
        <taxon>Bacteroidaceae</taxon>
        <taxon>Bacteroides</taxon>
    </lineage>
</organism>
<dbReference type="PATRIC" id="fig|329854.7.peg.3531"/>
<evidence type="ECO:0000256" key="1">
    <source>
        <dbReference type="ARBA" id="ARBA00010641"/>
    </source>
</evidence>
<dbReference type="GO" id="GO:0003677">
    <property type="term" value="F:DNA binding"/>
    <property type="evidence" value="ECO:0007669"/>
    <property type="project" value="InterPro"/>
</dbReference>
<keyword evidence="3" id="KW-0731">Sigma factor</keyword>
<name>A0A139L307_9BACE</name>
<dbReference type="NCBIfam" id="TIGR02937">
    <property type="entry name" value="sigma70-ECF"/>
    <property type="match status" value="1"/>
</dbReference>
<dbReference type="Proteomes" id="UP000070319">
    <property type="component" value="Unassembled WGS sequence"/>
</dbReference>
<dbReference type="InterPro" id="IPR014284">
    <property type="entry name" value="RNA_pol_sigma-70_dom"/>
</dbReference>
<protein>
    <submittedName>
        <fullName evidence="7">Sigma-70 region 2</fullName>
    </submittedName>
</protein>
<dbReference type="PANTHER" id="PTHR43133">
    <property type="entry name" value="RNA POLYMERASE ECF-TYPE SIGMA FACTO"/>
    <property type="match status" value="1"/>
</dbReference>
<comment type="similarity">
    <text evidence="1">Belongs to the sigma-70 factor family. ECF subfamily.</text>
</comment>
<dbReference type="InterPro" id="IPR013324">
    <property type="entry name" value="RNA_pol_sigma_r3/r4-like"/>
</dbReference>